<evidence type="ECO:0000313" key="2">
    <source>
        <dbReference type="Proteomes" id="UP000304953"/>
    </source>
</evidence>
<reference evidence="1" key="1">
    <citation type="submission" date="2019-04" db="EMBL/GenBank/DDBJ databases">
        <title>Microbes associate with the intestines of laboratory mice.</title>
        <authorList>
            <person name="Navarre W."/>
            <person name="Wong E."/>
            <person name="Huang K."/>
            <person name="Tropini C."/>
            <person name="Ng K."/>
            <person name="Yu B."/>
        </authorList>
    </citation>
    <scope>NUCLEOTIDE SEQUENCE</scope>
    <source>
        <strain evidence="1">NM01_1-7b</strain>
    </source>
</reference>
<keyword evidence="1" id="KW-0067">ATP-binding</keyword>
<dbReference type="Proteomes" id="UP000304953">
    <property type="component" value="Unassembled WGS sequence"/>
</dbReference>
<organism evidence="1 2">
    <name type="scientific">Petralouisia muris</name>
    <dbReference type="NCBI Taxonomy" id="3032872"/>
    <lineage>
        <taxon>Bacteria</taxon>
        <taxon>Bacillati</taxon>
        <taxon>Bacillota</taxon>
        <taxon>Clostridia</taxon>
        <taxon>Lachnospirales</taxon>
        <taxon>Lachnospiraceae</taxon>
        <taxon>Petralouisia</taxon>
    </lineage>
</organism>
<proteinExistence type="predicted"/>
<evidence type="ECO:0000313" key="1">
    <source>
        <dbReference type="EMBL" id="TGY91099.1"/>
    </source>
</evidence>
<comment type="caution">
    <text evidence="1">The sequence shown here is derived from an EMBL/GenBank/DDBJ whole genome shotgun (WGS) entry which is preliminary data.</text>
</comment>
<dbReference type="EMBL" id="SRYA01000070">
    <property type="protein sequence ID" value="TGY91099.1"/>
    <property type="molecule type" value="Genomic_DNA"/>
</dbReference>
<protein>
    <submittedName>
        <fullName evidence="1">ABC transporter ATP-binding protein</fullName>
    </submittedName>
</protein>
<accession>A0AC61RQG0</accession>
<keyword evidence="2" id="KW-1185">Reference proteome</keyword>
<sequence length="572" mass="66032">MSKNKYYKKVVELLLPYKRYIITMSLMMLIITVGNICVPLLQQNIVDDGLIGGDLKTLIVLVLIVVGISIITNLSMLWQAYLRIDLNATFLKDKQMEIFNHAFRLKMDYIKNDGLVQIIKDAEYSLNNISQITGNQMSDTFVQIFKFIGVFIGLILINWKLTVFLLALVPIRFLITSKISESVEKYQMDTILAQKEIHGWEDDIYHSATEIKLWNLYNKKCAEYNAYLQKRNTAVKKMGFFTILGTLLGESIQTIFFNFLYVVGGMLIWGNELSLGGMLAFVSYSNYLMEPIGFISDLKIVLSEVFPAFEVYDQFLNCEEEQSELQRIERISCSKIDEPIFKCKDISYSFKDRNILENLTMELKEGDRIAVVGENGSGKSTFINLLLRFYDLQEGQITLNGKEISEYELFSYRDLFSVIMQNPYLFRGSIMDNLTLFGENEVDTELLNSNLLEFIKRLPEKYNTDIGNNASRISGGEKQKIALIRALASKSKILVLDEPTAAYDKKSEKDFVELLEKCDKKVIVMITHEPELLSFTNKIIEIKDGRIIQYNGYESYLQMKKKKEKEKDEYNF</sequence>
<gene>
    <name evidence="1" type="ORF">E5329_22705</name>
</gene>
<name>A0AC61RQG0_9FIRM</name>
<keyword evidence="1" id="KW-0547">Nucleotide-binding</keyword>